<accession>X6M1Y1</accession>
<sequence length="115" mass="12656">MEMHKTGANVQLPVVTTMCSGITANPIRSNYGGGLTVKEIKVIGAFSNGIVGHTDAMTHAFIFNGELNVSVEYNLSEIKNNEIEEYCALYKDVLKYLTTSDTKIQLTIRDILKKA</sequence>
<evidence type="ECO:0000313" key="2">
    <source>
        <dbReference type="Proteomes" id="UP000023152"/>
    </source>
</evidence>
<dbReference type="Proteomes" id="UP000023152">
    <property type="component" value="Unassembled WGS sequence"/>
</dbReference>
<name>X6M1Y1_RETFI</name>
<organism evidence="1 2">
    <name type="scientific">Reticulomyxa filosa</name>
    <dbReference type="NCBI Taxonomy" id="46433"/>
    <lineage>
        <taxon>Eukaryota</taxon>
        <taxon>Sar</taxon>
        <taxon>Rhizaria</taxon>
        <taxon>Retaria</taxon>
        <taxon>Foraminifera</taxon>
        <taxon>Monothalamids</taxon>
        <taxon>Reticulomyxidae</taxon>
        <taxon>Reticulomyxa</taxon>
    </lineage>
</organism>
<comment type="caution">
    <text evidence="1">The sequence shown here is derived from an EMBL/GenBank/DDBJ whole genome shotgun (WGS) entry which is preliminary data.</text>
</comment>
<dbReference type="AlphaFoldDB" id="X6M1Y1"/>
<keyword evidence="2" id="KW-1185">Reference proteome</keyword>
<proteinExistence type="predicted"/>
<reference evidence="1 2" key="1">
    <citation type="journal article" date="2013" name="Curr. Biol.">
        <title>The Genome of the Foraminiferan Reticulomyxa filosa.</title>
        <authorList>
            <person name="Glockner G."/>
            <person name="Hulsmann N."/>
            <person name="Schleicher M."/>
            <person name="Noegel A.A."/>
            <person name="Eichinger L."/>
            <person name="Gallinger C."/>
            <person name="Pawlowski J."/>
            <person name="Sierra R."/>
            <person name="Euteneuer U."/>
            <person name="Pillet L."/>
            <person name="Moustafa A."/>
            <person name="Platzer M."/>
            <person name="Groth M."/>
            <person name="Szafranski K."/>
            <person name="Schliwa M."/>
        </authorList>
    </citation>
    <scope>NUCLEOTIDE SEQUENCE [LARGE SCALE GENOMIC DNA]</scope>
</reference>
<dbReference type="EMBL" id="ASPP01026628">
    <property type="protein sequence ID" value="ETO06990.1"/>
    <property type="molecule type" value="Genomic_DNA"/>
</dbReference>
<gene>
    <name evidence="1" type="ORF">RFI_30403</name>
</gene>
<protein>
    <submittedName>
        <fullName evidence="1">Uncharacterized protein</fullName>
    </submittedName>
</protein>
<evidence type="ECO:0000313" key="1">
    <source>
        <dbReference type="EMBL" id="ETO06990.1"/>
    </source>
</evidence>